<dbReference type="OrthoDB" id="411567at2759"/>
<dbReference type="InterPro" id="IPR011333">
    <property type="entry name" value="SKP1/BTB/POZ_sf"/>
</dbReference>
<organism evidence="2 3">
    <name type="scientific">Symbiodinium natans</name>
    <dbReference type="NCBI Taxonomy" id="878477"/>
    <lineage>
        <taxon>Eukaryota</taxon>
        <taxon>Sar</taxon>
        <taxon>Alveolata</taxon>
        <taxon>Dinophyceae</taxon>
        <taxon>Suessiales</taxon>
        <taxon>Symbiodiniaceae</taxon>
        <taxon>Symbiodinium</taxon>
    </lineage>
</organism>
<evidence type="ECO:0008006" key="4">
    <source>
        <dbReference type="Google" id="ProtNLM"/>
    </source>
</evidence>
<proteinExistence type="predicted"/>
<dbReference type="Proteomes" id="UP000604046">
    <property type="component" value="Unassembled WGS sequence"/>
</dbReference>
<evidence type="ECO:0000313" key="3">
    <source>
        <dbReference type="Proteomes" id="UP000604046"/>
    </source>
</evidence>
<gene>
    <name evidence="2" type="ORF">SNAT2548_LOCUS12873</name>
</gene>
<dbReference type="Gene3D" id="3.30.710.10">
    <property type="entry name" value="Potassium Channel Kv1.1, Chain A"/>
    <property type="match status" value="1"/>
</dbReference>
<keyword evidence="3" id="KW-1185">Reference proteome</keyword>
<sequence>MEQASPKQADANKEWPGGSGNASRLNDITLDFGGGSTMSACSALLRLSSPVFDRMLECGMREAQKNIIKDQSNTKVLYVEASMSFCEVSSFGAVQQCSIHVEVAQLEDFEGFYNLLRPGAWNADKVTEANLDALLDISNSALCSQQYARCIASQARDCTPEDLIDISQTSPGILLDLSLRMRETQQRIGEIRGLRPSLANVKYMAENYIPEFQFNRTGYISRPLNASEVQNLSYLRAHIPSALEPTLDLLESLE</sequence>
<protein>
    <recommendedName>
        <fullName evidence="4">BTB domain-containing protein</fullName>
    </recommendedName>
</protein>
<evidence type="ECO:0000256" key="1">
    <source>
        <dbReference type="SAM" id="MobiDB-lite"/>
    </source>
</evidence>
<accession>A0A812MD95</accession>
<dbReference type="AlphaFoldDB" id="A0A812MD95"/>
<comment type="caution">
    <text evidence="2">The sequence shown here is derived from an EMBL/GenBank/DDBJ whole genome shotgun (WGS) entry which is preliminary data.</text>
</comment>
<evidence type="ECO:0000313" key="2">
    <source>
        <dbReference type="EMBL" id="CAE7254465.1"/>
    </source>
</evidence>
<reference evidence="2" key="1">
    <citation type="submission" date="2021-02" db="EMBL/GenBank/DDBJ databases">
        <authorList>
            <person name="Dougan E. K."/>
            <person name="Rhodes N."/>
            <person name="Thang M."/>
            <person name="Chan C."/>
        </authorList>
    </citation>
    <scope>NUCLEOTIDE SEQUENCE</scope>
</reference>
<dbReference type="EMBL" id="CAJNDS010001291">
    <property type="protein sequence ID" value="CAE7254465.1"/>
    <property type="molecule type" value="Genomic_DNA"/>
</dbReference>
<feature type="region of interest" description="Disordered" evidence="1">
    <location>
        <begin position="1"/>
        <end position="22"/>
    </location>
</feature>
<name>A0A812MD95_9DINO</name>